<accession>A0A328D0E1</accession>
<proteinExistence type="predicted"/>
<evidence type="ECO:0000313" key="3">
    <source>
        <dbReference type="Proteomes" id="UP000249390"/>
    </source>
</evidence>
<sequence>MAEPNENEERTSSTSIASTPVPLTDEGLQNEDIEVEVFPNDDEVDDDYGIRCTMSNEETTRTTDEMLSDELLFMDD</sequence>
<dbReference type="EMBL" id="NQVE01000205">
    <property type="protein sequence ID" value="RAL38906.1"/>
    <property type="molecule type" value="Genomic_DNA"/>
</dbReference>
<comment type="caution">
    <text evidence="2">The sequence shown here is derived from an EMBL/GenBank/DDBJ whole genome shotgun (WGS) entry which is preliminary data.</text>
</comment>
<protein>
    <submittedName>
        <fullName evidence="2">Uncharacterized protein</fullName>
    </submittedName>
</protein>
<reference evidence="2 3" key="1">
    <citation type="submission" date="2018-06" db="EMBL/GenBank/DDBJ databases">
        <title>The Genome of Cuscuta australis (Dodder) Provides Insight into the Evolution of Plant Parasitism.</title>
        <authorList>
            <person name="Liu H."/>
        </authorList>
    </citation>
    <scope>NUCLEOTIDE SEQUENCE [LARGE SCALE GENOMIC DNA]</scope>
    <source>
        <strain evidence="3">cv. Yunnan</strain>
        <tissue evidence="2">Vines</tissue>
    </source>
</reference>
<organism evidence="2 3">
    <name type="scientific">Cuscuta australis</name>
    <dbReference type="NCBI Taxonomy" id="267555"/>
    <lineage>
        <taxon>Eukaryota</taxon>
        <taxon>Viridiplantae</taxon>
        <taxon>Streptophyta</taxon>
        <taxon>Embryophyta</taxon>
        <taxon>Tracheophyta</taxon>
        <taxon>Spermatophyta</taxon>
        <taxon>Magnoliopsida</taxon>
        <taxon>eudicotyledons</taxon>
        <taxon>Gunneridae</taxon>
        <taxon>Pentapetalae</taxon>
        <taxon>asterids</taxon>
        <taxon>lamiids</taxon>
        <taxon>Solanales</taxon>
        <taxon>Convolvulaceae</taxon>
        <taxon>Cuscuteae</taxon>
        <taxon>Cuscuta</taxon>
        <taxon>Cuscuta subgen. Grammica</taxon>
        <taxon>Cuscuta sect. Cleistogrammica</taxon>
    </lineage>
</organism>
<name>A0A328D0E1_9ASTE</name>
<gene>
    <name evidence="2" type="ORF">DM860_015267</name>
</gene>
<evidence type="ECO:0000313" key="2">
    <source>
        <dbReference type="EMBL" id="RAL38906.1"/>
    </source>
</evidence>
<evidence type="ECO:0000256" key="1">
    <source>
        <dbReference type="SAM" id="MobiDB-lite"/>
    </source>
</evidence>
<keyword evidence="3" id="KW-1185">Reference proteome</keyword>
<dbReference type="AlphaFoldDB" id="A0A328D0E1"/>
<feature type="region of interest" description="Disordered" evidence="1">
    <location>
        <begin position="1"/>
        <end position="30"/>
    </location>
</feature>
<dbReference type="Proteomes" id="UP000249390">
    <property type="component" value="Unassembled WGS sequence"/>
</dbReference>